<dbReference type="OrthoDB" id="9786526at2"/>
<comment type="caution">
    <text evidence="6">The sequence shown here is derived from an EMBL/GenBank/DDBJ whole genome shotgun (WGS) entry which is preliminary data.</text>
</comment>
<keyword evidence="4" id="KW-0804">Transcription</keyword>
<dbReference type="InterPro" id="IPR058163">
    <property type="entry name" value="LysR-type_TF_proteobact-type"/>
</dbReference>
<reference evidence="6 7" key="1">
    <citation type="journal article" date="2019" name="Syst. Appl. Microbiol.">
        <title>New species of pathogenic Pseudomonas isolated from citrus in Tunisia: Proposal of Pseudomonas kairouanensis sp. nov. and Pseudomonas nabeulensis sp. nov.</title>
        <authorList>
            <person name="Oueslati M."/>
            <person name="Mulet M."/>
            <person name="Gomila M."/>
            <person name="Berge O."/>
            <person name="Hajlaoui M.R."/>
            <person name="Lalucat J."/>
            <person name="Sadfi-Zouaoui N."/>
            <person name="Garcia-Valdes E."/>
        </authorList>
    </citation>
    <scope>NUCLEOTIDE SEQUENCE [LARGE SCALE GENOMIC DNA]</scope>
    <source>
        <strain evidence="6 7">KC12</strain>
    </source>
</reference>
<dbReference type="GO" id="GO:0006351">
    <property type="term" value="P:DNA-templated transcription"/>
    <property type="evidence" value="ECO:0007669"/>
    <property type="project" value="TreeGrafter"/>
</dbReference>
<evidence type="ECO:0000256" key="1">
    <source>
        <dbReference type="ARBA" id="ARBA00009437"/>
    </source>
</evidence>
<dbReference type="CDD" id="cd08422">
    <property type="entry name" value="PBP2_CrgA_like"/>
    <property type="match status" value="1"/>
</dbReference>
<dbReference type="InterPro" id="IPR005119">
    <property type="entry name" value="LysR_subst-bd"/>
</dbReference>
<gene>
    <name evidence="6" type="ORF">DYL59_06745</name>
</gene>
<sequence>MNRIEAMNVFARVAELGSFSAAASQLGIARSMVTRQIANLEKFLSAKLLVRTTRHVSLTSAGLVYLEKCREILSLLEEAESGVMEERHTPSGRLRISLPLSFGLSTLLPLLMDFQREYPDIRLALDFSDRTINLAEEGIDLSIRITSYLDPIMIVRKLGEARLLTVASPSYLLEHGALEHPADLSRHACLGYSPQVNNRPWAYSIDGKPELFYPTFVLQSNNGDAMAQAAVKGLGITLLPDFIVAPHILNQELKAVLEAYEPSPLGIYAVLPSNIYVPFRLRVLVEYLSEKIGKIMPALNRSVSA</sequence>
<feature type="domain" description="HTH lysR-type" evidence="5">
    <location>
        <begin position="1"/>
        <end position="59"/>
    </location>
</feature>
<dbReference type="EMBL" id="QUZU01000005">
    <property type="protein sequence ID" value="TFY91173.1"/>
    <property type="molecule type" value="Genomic_DNA"/>
</dbReference>
<dbReference type="GO" id="GO:0043565">
    <property type="term" value="F:sequence-specific DNA binding"/>
    <property type="evidence" value="ECO:0007669"/>
    <property type="project" value="TreeGrafter"/>
</dbReference>
<dbReference type="InterPro" id="IPR036388">
    <property type="entry name" value="WH-like_DNA-bd_sf"/>
</dbReference>
<dbReference type="PANTHER" id="PTHR30537">
    <property type="entry name" value="HTH-TYPE TRANSCRIPTIONAL REGULATOR"/>
    <property type="match status" value="1"/>
</dbReference>
<evidence type="ECO:0000259" key="5">
    <source>
        <dbReference type="PROSITE" id="PS50931"/>
    </source>
</evidence>
<dbReference type="AlphaFoldDB" id="A0A4Z0AXV4"/>
<dbReference type="PANTHER" id="PTHR30537:SF5">
    <property type="entry name" value="HTH-TYPE TRANSCRIPTIONAL ACTIVATOR TTDR-RELATED"/>
    <property type="match status" value="1"/>
</dbReference>
<keyword evidence="3" id="KW-0238">DNA-binding</keyword>
<dbReference type="InterPro" id="IPR036390">
    <property type="entry name" value="WH_DNA-bd_sf"/>
</dbReference>
<evidence type="ECO:0000256" key="3">
    <source>
        <dbReference type="ARBA" id="ARBA00023125"/>
    </source>
</evidence>
<evidence type="ECO:0000313" key="7">
    <source>
        <dbReference type="Proteomes" id="UP000297391"/>
    </source>
</evidence>
<dbReference type="GO" id="GO:0003700">
    <property type="term" value="F:DNA-binding transcription factor activity"/>
    <property type="evidence" value="ECO:0007669"/>
    <property type="project" value="InterPro"/>
</dbReference>
<dbReference type="Gene3D" id="3.40.190.290">
    <property type="match status" value="1"/>
</dbReference>
<dbReference type="SUPFAM" id="SSF46785">
    <property type="entry name" value="Winged helix' DNA-binding domain"/>
    <property type="match status" value="1"/>
</dbReference>
<keyword evidence="7" id="KW-1185">Reference proteome</keyword>
<accession>A0A4Z0AXV4</accession>
<dbReference type="FunFam" id="1.10.10.10:FF:000001">
    <property type="entry name" value="LysR family transcriptional regulator"/>
    <property type="match status" value="1"/>
</dbReference>
<dbReference type="SUPFAM" id="SSF53850">
    <property type="entry name" value="Periplasmic binding protein-like II"/>
    <property type="match status" value="1"/>
</dbReference>
<dbReference type="Pfam" id="PF03466">
    <property type="entry name" value="LysR_substrate"/>
    <property type="match status" value="1"/>
</dbReference>
<comment type="similarity">
    <text evidence="1">Belongs to the LysR transcriptional regulatory family.</text>
</comment>
<dbReference type="PROSITE" id="PS50931">
    <property type="entry name" value="HTH_LYSR"/>
    <property type="match status" value="1"/>
</dbReference>
<evidence type="ECO:0000313" key="6">
    <source>
        <dbReference type="EMBL" id="TFY91173.1"/>
    </source>
</evidence>
<evidence type="ECO:0000256" key="4">
    <source>
        <dbReference type="ARBA" id="ARBA00023163"/>
    </source>
</evidence>
<dbReference type="RefSeq" id="WP_135288469.1">
    <property type="nucleotide sequence ID" value="NZ_QUZU01000005.1"/>
</dbReference>
<dbReference type="InterPro" id="IPR000847">
    <property type="entry name" value="LysR_HTH_N"/>
</dbReference>
<name>A0A4Z0AXV4_9PSED</name>
<dbReference type="Pfam" id="PF00126">
    <property type="entry name" value="HTH_1"/>
    <property type="match status" value="1"/>
</dbReference>
<keyword evidence="2" id="KW-0805">Transcription regulation</keyword>
<proteinExistence type="inferred from homology"/>
<protein>
    <submittedName>
        <fullName evidence="6">LysR family transcriptional regulator</fullName>
    </submittedName>
</protein>
<dbReference type="Proteomes" id="UP000297391">
    <property type="component" value="Unassembled WGS sequence"/>
</dbReference>
<evidence type="ECO:0000256" key="2">
    <source>
        <dbReference type="ARBA" id="ARBA00023015"/>
    </source>
</evidence>
<dbReference type="Gene3D" id="1.10.10.10">
    <property type="entry name" value="Winged helix-like DNA-binding domain superfamily/Winged helix DNA-binding domain"/>
    <property type="match status" value="1"/>
</dbReference>
<organism evidence="6 7">
    <name type="scientific">Pseudomonas kairouanensis</name>
    <dbReference type="NCBI Taxonomy" id="2293832"/>
    <lineage>
        <taxon>Bacteria</taxon>
        <taxon>Pseudomonadati</taxon>
        <taxon>Pseudomonadota</taxon>
        <taxon>Gammaproteobacteria</taxon>
        <taxon>Pseudomonadales</taxon>
        <taxon>Pseudomonadaceae</taxon>
        <taxon>Pseudomonas</taxon>
    </lineage>
</organism>